<dbReference type="RefSeq" id="WP_242648003.1">
    <property type="nucleotide sequence ID" value="NZ_CP053844.1"/>
</dbReference>
<accession>A0A128EK08</accession>
<dbReference type="AlphaFoldDB" id="A0A128EK08"/>
<dbReference type="Pfam" id="PF13442">
    <property type="entry name" value="Cytochrome_CBB3"/>
    <property type="match status" value="1"/>
</dbReference>
<keyword evidence="2 6" id="KW-0349">Heme</keyword>
<dbReference type="InterPro" id="IPR008168">
    <property type="entry name" value="Cyt_C_IC"/>
</dbReference>
<dbReference type="PANTHER" id="PTHR35008:SF9">
    <property type="entry name" value="CYTOCHROME C DOMAIN-CONTAINING PROTEIN"/>
    <property type="match status" value="1"/>
</dbReference>
<evidence type="ECO:0000313" key="10">
    <source>
        <dbReference type="Proteomes" id="UP000069632"/>
    </source>
</evidence>
<keyword evidence="3 6" id="KW-0479">Metal-binding</keyword>
<dbReference type="Gene3D" id="1.10.760.10">
    <property type="entry name" value="Cytochrome c-like domain"/>
    <property type="match status" value="2"/>
</dbReference>
<evidence type="ECO:0000259" key="8">
    <source>
        <dbReference type="PROSITE" id="PS51007"/>
    </source>
</evidence>
<dbReference type="InterPro" id="IPR009056">
    <property type="entry name" value="Cyt_c-like_dom"/>
</dbReference>
<keyword evidence="7" id="KW-0732">Signal</keyword>
<proteinExistence type="predicted"/>
<dbReference type="GO" id="GO:0005506">
    <property type="term" value="F:iron ion binding"/>
    <property type="evidence" value="ECO:0007669"/>
    <property type="project" value="InterPro"/>
</dbReference>
<keyword evidence="5 6" id="KW-0408">Iron</keyword>
<dbReference type="InterPro" id="IPR051459">
    <property type="entry name" value="Cytochrome_c-type_DH"/>
</dbReference>
<evidence type="ECO:0000256" key="4">
    <source>
        <dbReference type="ARBA" id="ARBA00022982"/>
    </source>
</evidence>
<keyword evidence="1" id="KW-0813">Transport</keyword>
<evidence type="ECO:0000313" key="9">
    <source>
        <dbReference type="EMBL" id="CZE49240.1"/>
    </source>
</evidence>
<sequence length="330" mass="36644">MKFSYLALTTMLFMSFSASLFAFDTAKNKLKNETGINLPTQEWKFPDGIDEIGALDISKLPDSPYAKAVIYGYQLITQTHNYIGPNAKDSKKAYAGNNLSCSSCHASAGTKQFQSSFVGIVARFPQFNARGDKVVSIEDRINGCMQRSMNGKALPLNSPEMRAMVTYMHWLSQGIPVGANIKGQGLGKVNLLPRAASPKKGKIVYEANCVACHGENGEGLQNPDYKTGDYYIYPPLWGDDSYNTGAGMYRLIKAAQYIKHSMPQGNPTLSDEEAFDVASYINSQPRPIKADREADFPDRSIKPLDMDVAPYDDNFSIEQHRFGPYKQMYK</sequence>
<reference evidence="9 10" key="1">
    <citation type="submission" date="2016-02" db="EMBL/GenBank/DDBJ databases">
        <authorList>
            <consortium name="Pathogen Informatics"/>
        </authorList>
    </citation>
    <scope>NUCLEOTIDE SEQUENCE [LARGE SCALE GENOMIC DNA]</scope>
    <source>
        <strain evidence="9 10">RC20</strain>
    </source>
</reference>
<feature type="signal peptide" evidence="7">
    <location>
        <begin position="1"/>
        <end position="22"/>
    </location>
</feature>
<evidence type="ECO:0000256" key="1">
    <source>
        <dbReference type="ARBA" id="ARBA00022448"/>
    </source>
</evidence>
<dbReference type="InterPro" id="IPR036909">
    <property type="entry name" value="Cyt_c-like_dom_sf"/>
</dbReference>
<feature type="chain" id="PRO_5007281564" evidence="7">
    <location>
        <begin position="23"/>
        <end position="330"/>
    </location>
</feature>
<dbReference type="SUPFAM" id="SSF46626">
    <property type="entry name" value="Cytochrome c"/>
    <property type="match status" value="2"/>
</dbReference>
<feature type="domain" description="Cytochrome c" evidence="8">
    <location>
        <begin position="196"/>
        <end position="285"/>
    </location>
</feature>
<dbReference type="PRINTS" id="PR00605">
    <property type="entry name" value="CYTCHROMECIC"/>
</dbReference>
<protein>
    <submittedName>
        <fullName evidence="9">Cytochrome c family protein</fullName>
    </submittedName>
</protein>
<evidence type="ECO:0000256" key="2">
    <source>
        <dbReference type="ARBA" id="ARBA00022617"/>
    </source>
</evidence>
<name>A0A128EK08_9BACT</name>
<dbReference type="PANTHER" id="PTHR35008">
    <property type="entry name" value="BLL4482 PROTEIN-RELATED"/>
    <property type="match status" value="1"/>
</dbReference>
<dbReference type="GO" id="GO:0020037">
    <property type="term" value="F:heme binding"/>
    <property type="evidence" value="ECO:0007669"/>
    <property type="project" value="InterPro"/>
</dbReference>
<keyword evidence="10" id="KW-1185">Reference proteome</keyword>
<evidence type="ECO:0000256" key="5">
    <source>
        <dbReference type="ARBA" id="ARBA00023004"/>
    </source>
</evidence>
<dbReference type="Proteomes" id="UP000069632">
    <property type="component" value="Unassembled WGS sequence"/>
</dbReference>
<evidence type="ECO:0000256" key="3">
    <source>
        <dbReference type="ARBA" id="ARBA00022723"/>
    </source>
</evidence>
<organism evidence="9 10">
    <name type="scientific">Campylobacter geochelonis</name>
    <dbReference type="NCBI Taxonomy" id="1780362"/>
    <lineage>
        <taxon>Bacteria</taxon>
        <taxon>Pseudomonadati</taxon>
        <taxon>Campylobacterota</taxon>
        <taxon>Epsilonproteobacteria</taxon>
        <taxon>Campylobacterales</taxon>
        <taxon>Campylobacteraceae</taxon>
        <taxon>Campylobacter</taxon>
    </lineage>
</organism>
<keyword evidence="4" id="KW-0249">Electron transport</keyword>
<dbReference type="PROSITE" id="PS51007">
    <property type="entry name" value="CYTC"/>
    <property type="match status" value="1"/>
</dbReference>
<evidence type="ECO:0000256" key="6">
    <source>
        <dbReference type="PROSITE-ProRule" id="PRU00433"/>
    </source>
</evidence>
<evidence type="ECO:0000256" key="7">
    <source>
        <dbReference type="SAM" id="SignalP"/>
    </source>
</evidence>
<gene>
    <name evidence="9" type="ORF">ERS672216_01822</name>
</gene>
<dbReference type="GO" id="GO:0009055">
    <property type="term" value="F:electron transfer activity"/>
    <property type="evidence" value="ECO:0007669"/>
    <property type="project" value="InterPro"/>
</dbReference>
<dbReference type="EMBL" id="FIZP01000016">
    <property type="protein sequence ID" value="CZE49240.1"/>
    <property type="molecule type" value="Genomic_DNA"/>
</dbReference>
<dbReference type="Pfam" id="PF21342">
    <property type="entry name" value="SoxA-TsdA_cyt-c"/>
    <property type="match status" value="1"/>
</dbReference>